<dbReference type="AlphaFoldDB" id="A0A1W1V2H9"/>
<reference evidence="2" key="1">
    <citation type="submission" date="2017-04" db="EMBL/GenBank/DDBJ databases">
        <authorList>
            <person name="Varghese N."/>
            <person name="Submissions S."/>
        </authorList>
    </citation>
    <scope>NUCLEOTIDE SEQUENCE [LARGE SCALE GENOMIC DNA]</scope>
    <source>
        <strain evidence="2">DSM 20463</strain>
    </source>
</reference>
<name>A0A1W1V2H9_PEPAS</name>
<dbReference type="Proteomes" id="UP000192368">
    <property type="component" value="Unassembled WGS sequence"/>
</dbReference>
<sequence>MRKVNFEFNTTEAFMVYDLILNTYETLKKNKDKGYKLYEPLLKTIEEQYPSLKEHREIVKTID</sequence>
<gene>
    <name evidence="1" type="ORF">SAMN00017477_1059</name>
</gene>
<protein>
    <submittedName>
        <fullName evidence="1">Uncharacterized protein</fullName>
    </submittedName>
</protein>
<organism evidence="1 2">
    <name type="scientific">Peptoniphilus asaccharolyticus DSM 20463</name>
    <dbReference type="NCBI Taxonomy" id="573058"/>
    <lineage>
        <taxon>Bacteria</taxon>
        <taxon>Bacillati</taxon>
        <taxon>Bacillota</taxon>
        <taxon>Tissierellia</taxon>
        <taxon>Tissierellales</taxon>
        <taxon>Peptoniphilaceae</taxon>
        <taxon>Peptoniphilus</taxon>
    </lineage>
</organism>
<evidence type="ECO:0000313" key="1">
    <source>
        <dbReference type="EMBL" id="SMB87231.1"/>
    </source>
</evidence>
<proteinExistence type="predicted"/>
<accession>A0A1W1V2H9</accession>
<dbReference type="RefSeq" id="WP_084230664.1">
    <property type="nucleotide sequence ID" value="NZ_FWWR01000009.1"/>
</dbReference>
<dbReference type="EMBL" id="FWWR01000009">
    <property type="protein sequence ID" value="SMB87231.1"/>
    <property type="molecule type" value="Genomic_DNA"/>
</dbReference>
<keyword evidence="2" id="KW-1185">Reference proteome</keyword>
<evidence type="ECO:0000313" key="2">
    <source>
        <dbReference type="Proteomes" id="UP000192368"/>
    </source>
</evidence>